<accession>A0A1I4R0D5</accession>
<reference evidence="3 4" key="1">
    <citation type="submission" date="2016-10" db="EMBL/GenBank/DDBJ databases">
        <authorList>
            <person name="de Groot N.N."/>
        </authorList>
    </citation>
    <scope>NUCLEOTIDE SEQUENCE [LARGE SCALE GENOMIC DNA]</scope>
    <source>
        <strain evidence="3 4">DSM 4180</strain>
    </source>
</reference>
<dbReference type="STRING" id="195064.SAMN05421721_10624"/>
<evidence type="ECO:0000313" key="4">
    <source>
        <dbReference type="Proteomes" id="UP000199556"/>
    </source>
</evidence>
<dbReference type="SUPFAM" id="SSF54637">
    <property type="entry name" value="Thioesterase/thiol ester dehydrase-isomerase"/>
    <property type="match status" value="1"/>
</dbReference>
<dbReference type="PANTHER" id="PTHR31793:SF27">
    <property type="entry name" value="NOVEL THIOESTERASE SUPERFAMILY DOMAIN AND SAPOSIN A-TYPE DOMAIN CONTAINING PROTEIN (0610012H03RIK)"/>
    <property type="match status" value="1"/>
</dbReference>
<name>A0A1I4R0D5_ECTMO</name>
<proteinExistence type="inferred from homology"/>
<dbReference type="InterPro" id="IPR029069">
    <property type="entry name" value="HotDog_dom_sf"/>
</dbReference>
<protein>
    <submittedName>
        <fullName evidence="3">Acyl-CoA thioester hydrolase</fullName>
    </submittedName>
</protein>
<dbReference type="Gene3D" id="3.10.129.10">
    <property type="entry name" value="Hotdog Thioesterase"/>
    <property type="match status" value="1"/>
</dbReference>
<keyword evidence="2 3" id="KW-0378">Hydrolase</keyword>
<dbReference type="InterPro" id="IPR050563">
    <property type="entry name" value="4-hydroxybenzoyl-CoA_TE"/>
</dbReference>
<dbReference type="AlphaFoldDB" id="A0A1I4R0D5"/>
<dbReference type="PANTHER" id="PTHR31793">
    <property type="entry name" value="4-HYDROXYBENZOYL-COA THIOESTERASE FAMILY MEMBER"/>
    <property type="match status" value="1"/>
</dbReference>
<sequence>MKQTSHFPEVQEQGPVGPVYVRRIQVPAEAIDLNGHTNNLEYLRWMQEIALAHSAARGWTLERYRSLGATWVVRAHHIEYLRPTHAGDELLLLTWVEALGRRQSPRGYCFVRARDLKPVVRARTQWVFVDAGSGRPREIPSVFHQDLQTVADEAAALAYLRRGD</sequence>
<gene>
    <name evidence="3" type="ORF">SAMN05421721_10624</name>
</gene>
<dbReference type="EMBL" id="FOUO01000006">
    <property type="protein sequence ID" value="SFM45393.1"/>
    <property type="molecule type" value="Genomic_DNA"/>
</dbReference>
<evidence type="ECO:0000256" key="1">
    <source>
        <dbReference type="ARBA" id="ARBA00005953"/>
    </source>
</evidence>
<organism evidence="3 4">
    <name type="scientific">Ectothiorhodospira mobilis</name>
    <dbReference type="NCBI Taxonomy" id="195064"/>
    <lineage>
        <taxon>Bacteria</taxon>
        <taxon>Pseudomonadati</taxon>
        <taxon>Pseudomonadota</taxon>
        <taxon>Gammaproteobacteria</taxon>
        <taxon>Chromatiales</taxon>
        <taxon>Ectothiorhodospiraceae</taxon>
        <taxon>Ectothiorhodospira</taxon>
    </lineage>
</organism>
<evidence type="ECO:0000256" key="2">
    <source>
        <dbReference type="ARBA" id="ARBA00022801"/>
    </source>
</evidence>
<evidence type="ECO:0000313" key="3">
    <source>
        <dbReference type="EMBL" id="SFM45393.1"/>
    </source>
</evidence>
<dbReference type="RefSeq" id="WP_090484526.1">
    <property type="nucleotide sequence ID" value="NZ_FOUO01000006.1"/>
</dbReference>
<keyword evidence="4" id="KW-1185">Reference proteome</keyword>
<dbReference type="Proteomes" id="UP000199556">
    <property type="component" value="Unassembled WGS sequence"/>
</dbReference>
<comment type="similarity">
    <text evidence="1">Belongs to the 4-hydroxybenzoyl-CoA thioesterase family.</text>
</comment>
<dbReference type="OrthoDB" id="9799036at2"/>
<dbReference type="Pfam" id="PF13279">
    <property type="entry name" value="4HBT_2"/>
    <property type="match status" value="1"/>
</dbReference>
<dbReference type="GO" id="GO:0047617">
    <property type="term" value="F:fatty acyl-CoA hydrolase activity"/>
    <property type="evidence" value="ECO:0007669"/>
    <property type="project" value="TreeGrafter"/>
</dbReference>
<dbReference type="CDD" id="cd00586">
    <property type="entry name" value="4HBT"/>
    <property type="match status" value="1"/>
</dbReference>